<keyword evidence="1" id="KW-0479">Metal-binding</keyword>
<evidence type="ECO:0000313" key="4">
    <source>
        <dbReference type="EMBL" id="MCC2148299.1"/>
    </source>
</evidence>
<evidence type="ECO:0000259" key="3">
    <source>
        <dbReference type="SMART" id="SM00910"/>
    </source>
</evidence>
<evidence type="ECO:0000313" key="5">
    <source>
        <dbReference type="Proteomes" id="UP001299235"/>
    </source>
</evidence>
<dbReference type="InterPro" id="IPR014905">
    <property type="entry name" value="HIRAN"/>
</dbReference>
<feature type="domain" description="HIRAN" evidence="3">
    <location>
        <begin position="3"/>
        <end position="99"/>
    </location>
</feature>
<proteinExistence type="predicted"/>
<dbReference type="Pfam" id="PF08797">
    <property type="entry name" value="HIRAN"/>
    <property type="match status" value="1"/>
</dbReference>
<sequence>MKKVYFTLTGTKYHYGMDFLEKGMKLYLEKEPDNKYDKEAIMVKKEGLGLIGYVANSTYTVIGESMSAGRLYDKIGKKATAKVVMLTNAGVICKICKKSLLEYQQQNKEIEKREEPVKQN</sequence>
<comment type="caution">
    <text evidence="4">The sequence shown here is derived from an EMBL/GenBank/DDBJ whole genome shotgun (WGS) entry which is preliminary data.</text>
</comment>
<evidence type="ECO:0000256" key="1">
    <source>
        <dbReference type="ARBA" id="ARBA00022723"/>
    </source>
</evidence>
<accession>A0ABS8ETM0</accession>
<reference evidence="4 5" key="1">
    <citation type="submission" date="2021-10" db="EMBL/GenBank/DDBJ databases">
        <title>Anaerobic single-cell dispensing facilitates the cultivation of human gut bacteria.</title>
        <authorList>
            <person name="Afrizal A."/>
        </authorList>
    </citation>
    <scope>NUCLEOTIDE SEQUENCE [LARGE SCALE GENOMIC DNA]</scope>
    <source>
        <strain evidence="4 5">CLA-AA-H246</strain>
    </source>
</reference>
<name>A0ABS8ETM0_9FIRM</name>
<keyword evidence="5" id="KW-1185">Reference proteome</keyword>
<organism evidence="4 5">
    <name type="scientific">Hominisplanchenecus faecis</name>
    <dbReference type="NCBI Taxonomy" id="2885351"/>
    <lineage>
        <taxon>Bacteria</taxon>
        <taxon>Bacillati</taxon>
        <taxon>Bacillota</taxon>
        <taxon>Clostridia</taxon>
        <taxon>Lachnospirales</taxon>
        <taxon>Lachnospiraceae</taxon>
        <taxon>Hominisplanchenecus</taxon>
    </lineage>
</organism>
<dbReference type="Proteomes" id="UP001299235">
    <property type="component" value="Unassembled WGS sequence"/>
</dbReference>
<evidence type="ECO:0000256" key="2">
    <source>
        <dbReference type="ARBA" id="ARBA00022801"/>
    </source>
</evidence>
<keyword evidence="2" id="KW-0378">Hydrolase</keyword>
<protein>
    <submittedName>
        <fullName evidence="4">HIRAN domain-containing protein</fullName>
    </submittedName>
</protein>
<dbReference type="SMART" id="SM00910">
    <property type="entry name" value="HIRAN"/>
    <property type="match status" value="1"/>
</dbReference>
<dbReference type="RefSeq" id="WP_248834842.1">
    <property type="nucleotide sequence ID" value="NZ_JAJEQE010000007.1"/>
</dbReference>
<dbReference type="EMBL" id="JAJEQE010000007">
    <property type="protein sequence ID" value="MCC2148299.1"/>
    <property type="molecule type" value="Genomic_DNA"/>
</dbReference>
<dbReference type="Gene3D" id="3.30.70.2330">
    <property type="match status" value="1"/>
</dbReference>
<gene>
    <name evidence="4" type="ORF">LKD42_03355</name>
</gene>